<dbReference type="EMBL" id="JSAN01000077">
    <property type="protein sequence ID" value="KIC71689.1"/>
    <property type="molecule type" value="Genomic_DNA"/>
</dbReference>
<dbReference type="Pfam" id="PF08545">
    <property type="entry name" value="ACP_syn_III"/>
    <property type="match status" value="1"/>
</dbReference>
<comment type="function">
    <text evidence="13">Catalyzes the condensation reaction of fatty acid synthesis by the addition to an acyl acceptor of two carbons from malonyl-ACP. Catalyzes the first condensation reaction which initiates fatty acid synthesis and may therefore play a role in governing the total rate of fatty acid production. Possesses both acetoacetyl-ACP synthase and acetyl transacylase activities. Its substrate specificity determines the biosynthesis of branched-chain and/or straight-chain of fatty acids.</text>
</comment>
<sequence length="348" mass="37860">MIIPISDNLKREGIVFMANQIIARITGVGSYLPERVLSNQDLEKMIETSDDWIVSRTGIRERRLADAKEFPSDMGTYAAQKALKTANLKAEQIDMILVATMSPDYISPSTANLIQANLGASKAAAMDIQAACTGFLYGLSVAKAYIESNMYRHVLVIATEKMSAFIDYKDRTTCVLFGDGAAAAVVKGEGEGLKIDSLCLGADGELANLVLIPGGGSRKPASIETVSEGLHYFKMSGNEVFKHAVRRMSAAARECLVRAELQESDVSWLIPHQANKRIIDAIAKNFNFPDEKVYQTVHKYGNTSASSIAIALDELIKEHSFENGEHFLLTAFGGGLTWGASILTKTTR</sequence>
<keyword evidence="9 13" id="KW-0275">Fatty acid biosynthesis</keyword>
<evidence type="ECO:0000256" key="7">
    <source>
        <dbReference type="ARBA" id="ARBA00022832"/>
    </source>
</evidence>
<dbReference type="InterPro" id="IPR013751">
    <property type="entry name" value="ACP_syn_III_N"/>
</dbReference>
<dbReference type="NCBIfam" id="NF006829">
    <property type="entry name" value="PRK09352.1"/>
    <property type="match status" value="1"/>
</dbReference>
<comment type="subcellular location">
    <subcellularLocation>
        <location evidence="13">Cytoplasm</location>
    </subcellularLocation>
</comment>
<comment type="catalytic activity">
    <reaction evidence="12">
        <text>malonyl-[ACP] + acetyl-CoA + H(+) = 3-oxobutanoyl-[ACP] + CO2 + CoA</text>
        <dbReference type="Rhea" id="RHEA:12080"/>
        <dbReference type="Rhea" id="RHEA-COMP:9623"/>
        <dbReference type="Rhea" id="RHEA-COMP:9625"/>
        <dbReference type="ChEBI" id="CHEBI:15378"/>
        <dbReference type="ChEBI" id="CHEBI:16526"/>
        <dbReference type="ChEBI" id="CHEBI:57287"/>
        <dbReference type="ChEBI" id="CHEBI:57288"/>
        <dbReference type="ChEBI" id="CHEBI:78449"/>
        <dbReference type="ChEBI" id="CHEBI:78450"/>
        <dbReference type="EC" id="2.3.1.180"/>
    </reaction>
    <physiologicalReaction direction="left-to-right" evidence="12">
        <dbReference type="Rhea" id="RHEA:12081"/>
    </physiologicalReaction>
</comment>
<name>A0A0C1H1W8_9BACT</name>
<evidence type="ECO:0000313" key="16">
    <source>
        <dbReference type="EMBL" id="KIC71689.1"/>
    </source>
</evidence>
<dbReference type="CDD" id="cd00830">
    <property type="entry name" value="KAS_III"/>
    <property type="match status" value="1"/>
</dbReference>
<dbReference type="InterPro" id="IPR013747">
    <property type="entry name" value="ACP_syn_III_C"/>
</dbReference>
<evidence type="ECO:0000313" key="17">
    <source>
        <dbReference type="Proteomes" id="UP000031465"/>
    </source>
</evidence>
<evidence type="ECO:0000256" key="13">
    <source>
        <dbReference type="HAMAP-Rule" id="MF_01815"/>
    </source>
</evidence>
<evidence type="ECO:0000256" key="2">
    <source>
        <dbReference type="ARBA" id="ARBA00008642"/>
    </source>
</evidence>
<evidence type="ECO:0000256" key="9">
    <source>
        <dbReference type="ARBA" id="ARBA00023160"/>
    </source>
</evidence>
<dbReference type="GO" id="GO:0033818">
    <property type="term" value="F:beta-ketoacyl-acyl-carrier-protein synthase III activity"/>
    <property type="evidence" value="ECO:0007669"/>
    <property type="project" value="UniProtKB-UniRule"/>
</dbReference>
<evidence type="ECO:0000256" key="11">
    <source>
        <dbReference type="ARBA" id="ARBA00023315"/>
    </source>
</evidence>
<evidence type="ECO:0000259" key="14">
    <source>
        <dbReference type="Pfam" id="PF08541"/>
    </source>
</evidence>
<keyword evidence="6 13" id="KW-0808">Transferase</keyword>
<feature type="region of interest" description="ACP-binding" evidence="13">
    <location>
        <begin position="273"/>
        <end position="277"/>
    </location>
</feature>
<keyword evidence="5 13" id="KW-0444">Lipid biosynthesis</keyword>
<comment type="domain">
    <text evidence="13">The last Arg residue of the ACP-binding site is essential for the weak association between ACP/AcpP and FabH.</text>
</comment>
<keyword evidence="4 13" id="KW-0963">Cytoplasm</keyword>
<proteinExistence type="inferred from homology"/>
<keyword evidence="7 13" id="KW-0276">Fatty acid metabolism</keyword>
<dbReference type="NCBIfam" id="TIGR00747">
    <property type="entry name" value="fabH"/>
    <property type="match status" value="1"/>
</dbReference>
<dbReference type="FunFam" id="3.40.47.10:FF:000004">
    <property type="entry name" value="3-oxoacyl-[acyl-carrier-protein] synthase 3"/>
    <property type="match status" value="1"/>
</dbReference>
<dbReference type="GO" id="GO:0005737">
    <property type="term" value="C:cytoplasm"/>
    <property type="evidence" value="ECO:0007669"/>
    <property type="project" value="UniProtKB-SubCell"/>
</dbReference>
<dbReference type="SUPFAM" id="SSF53901">
    <property type="entry name" value="Thiolase-like"/>
    <property type="match status" value="1"/>
</dbReference>
<comment type="similarity">
    <text evidence="2 13">Belongs to the thiolase-like superfamily. FabH family.</text>
</comment>
<feature type="active site" evidence="13">
    <location>
        <position position="302"/>
    </location>
</feature>
<feature type="domain" description="Beta-ketoacyl-[acyl-carrier-protein] synthase III C-terminal" evidence="14">
    <location>
        <begin position="257"/>
        <end position="344"/>
    </location>
</feature>
<dbReference type="GO" id="GO:0004315">
    <property type="term" value="F:3-oxoacyl-[acyl-carrier-protein] synthase activity"/>
    <property type="evidence" value="ECO:0007669"/>
    <property type="project" value="InterPro"/>
</dbReference>
<dbReference type="GO" id="GO:0006633">
    <property type="term" value="P:fatty acid biosynthetic process"/>
    <property type="evidence" value="ECO:0007669"/>
    <property type="project" value="UniProtKB-UniRule"/>
</dbReference>
<feature type="active site" evidence="13">
    <location>
        <position position="132"/>
    </location>
</feature>
<reference evidence="16 17" key="1">
    <citation type="journal article" date="2014" name="Mol. Biol. Evol.">
        <title>Massive expansion of Ubiquitination-related gene families within the Chlamydiae.</title>
        <authorList>
            <person name="Domman D."/>
            <person name="Collingro A."/>
            <person name="Lagkouvardos I."/>
            <person name="Gehre L."/>
            <person name="Weinmaier T."/>
            <person name="Rattei T."/>
            <person name="Subtil A."/>
            <person name="Horn M."/>
        </authorList>
    </citation>
    <scope>NUCLEOTIDE SEQUENCE [LARGE SCALE GENOMIC DNA]</scope>
    <source>
        <strain evidence="16 17">EI2</strain>
    </source>
</reference>
<dbReference type="HAMAP" id="MF_01815">
    <property type="entry name" value="FabH"/>
    <property type="match status" value="1"/>
</dbReference>
<evidence type="ECO:0000256" key="10">
    <source>
        <dbReference type="ARBA" id="ARBA00023268"/>
    </source>
</evidence>
<comment type="subunit">
    <text evidence="13">Homodimer.</text>
</comment>
<protein>
    <recommendedName>
        <fullName evidence="3 13">Beta-ketoacyl-[acyl-carrier-protein] synthase III</fullName>
        <shortName evidence="13">Beta-ketoacyl-ACP synthase III</shortName>
        <shortName evidence="13">KAS III</shortName>
        <ecNumber evidence="3 13">2.3.1.180</ecNumber>
    </recommendedName>
    <alternativeName>
        <fullName evidence="13">3-oxoacyl-[acyl-carrier-protein] synthase 3</fullName>
    </alternativeName>
    <alternativeName>
        <fullName evidence="13">3-oxoacyl-[acyl-carrier-protein] synthase III</fullName>
    </alternativeName>
</protein>
<evidence type="ECO:0000256" key="6">
    <source>
        <dbReference type="ARBA" id="ARBA00022679"/>
    </source>
</evidence>
<comment type="caution">
    <text evidence="16">The sequence shown here is derived from an EMBL/GenBank/DDBJ whole genome shotgun (WGS) entry which is preliminary data.</text>
</comment>
<keyword evidence="11 13" id="KW-0012">Acyltransferase</keyword>
<evidence type="ECO:0000256" key="4">
    <source>
        <dbReference type="ARBA" id="ARBA00022490"/>
    </source>
</evidence>
<feature type="domain" description="Beta-ketoacyl-[acyl-carrier-protein] synthase III N-terminal" evidence="15">
    <location>
        <begin position="126"/>
        <end position="204"/>
    </location>
</feature>
<comment type="pathway">
    <text evidence="1 13">Lipid metabolism; fatty acid biosynthesis.</text>
</comment>
<evidence type="ECO:0000256" key="1">
    <source>
        <dbReference type="ARBA" id="ARBA00005194"/>
    </source>
</evidence>
<organism evidence="16 17">
    <name type="scientific">Candidatus Protochlamydia amoebophila</name>
    <dbReference type="NCBI Taxonomy" id="362787"/>
    <lineage>
        <taxon>Bacteria</taxon>
        <taxon>Pseudomonadati</taxon>
        <taxon>Chlamydiota</taxon>
        <taxon>Chlamydiia</taxon>
        <taxon>Parachlamydiales</taxon>
        <taxon>Parachlamydiaceae</taxon>
        <taxon>Candidatus Protochlamydia</taxon>
    </lineage>
</organism>
<dbReference type="Gene3D" id="3.40.47.10">
    <property type="match status" value="1"/>
</dbReference>
<dbReference type="PANTHER" id="PTHR34069:SF2">
    <property type="entry name" value="BETA-KETOACYL-[ACYL-CARRIER-PROTEIN] SYNTHASE III"/>
    <property type="match status" value="1"/>
</dbReference>
<dbReference type="UniPathway" id="UPA00094"/>
<dbReference type="InterPro" id="IPR016039">
    <property type="entry name" value="Thiolase-like"/>
</dbReference>
<dbReference type="AlphaFoldDB" id="A0A0C1H1W8"/>
<keyword evidence="10 13" id="KW-0511">Multifunctional enzyme</keyword>
<keyword evidence="8 13" id="KW-0443">Lipid metabolism</keyword>
<dbReference type="EC" id="2.3.1.180" evidence="3 13"/>
<gene>
    <name evidence="13 16" type="primary">fabH</name>
    <name evidence="16" type="ORF">DB44_DE00150</name>
</gene>
<accession>A0A0C1H1W8</accession>
<dbReference type="InterPro" id="IPR004655">
    <property type="entry name" value="FabH"/>
</dbReference>
<dbReference type="Proteomes" id="UP000031465">
    <property type="component" value="Unassembled WGS sequence"/>
</dbReference>
<evidence type="ECO:0000256" key="12">
    <source>
        <dbReference type="ARBA" id="ARBA00051096"/>
    </source>
</evidence>
<evidence type="ECO:0000259" key="15">
    <source>
        <dbReference type="Pfam" id="PF08545"/>
    </source>
</evidence>
<dbReference type="Pfam" id="PF08541">
    <property type="entry name" value="ACP_syn_III_C"/>
    <property type="match status" value="1"/>
</dbReference>
<dbReference type="PATRIC" id="fig|362787.3.peg.1258"/>
<evidence type="ECO:0000256" key="3">
    <source>
        <dbReference type="ARBA" id="ARBA00012333"/>
    </source>
</evidence>
<evidence type="ECO:0000256" key="5">
    <source>
        <dbReference type="ARBA" id="ARBA00022516"/>
    </source>
</evidence>
<dbReference type="PANTHER" id="PTHR34069">
    <property type="entry name" value="3-OXOACYL-[ACYL-CARRIER-PROTEIN] SYNTHASE 3"/>
    <property type="match status" value="1"/>
</dbReference>
<feature type="active site" evidence="13">
    <location>
        <position position="272"/>
    </location>
</feature>
<dbReference type="GO" id="GO:0044550">
    <property type="term" value="P:secondary metabolite biosynthetic process"/>
    <property type="evidence" value="ECO:0007669"/>
    <property type="project" value="TreeGrafter"/>
</dbReference>
<evidence type="ECO:0000256" key="8">
    <source>
        <dbReference type="ARBA" id="ARBA00023098"/>
    </source>
</evidence>